<protein>
    <submittedName>
        <fullName evidence="1">Uncharacterized protein</fullName>
    </submittedName>
</protein>
<gene>
    <name evidence="1" type="ORF">Cenrod_2077</name>
</gene>
<dbReference type="Proteomes" id="UP000017184">
    <property type="component" value="Chromosome"/>
</dbReference>
<keyword evidence="2" id="KW-1185">Reference proteome</keyword>
<proteinExistence type="predicted"/>
<dbReference type="AlphaFoldDB" id="U5ND32"/>
<dbReference type="KEGG" id="cbx:Cenrod_2077"/>
<evidence type="ECO:0000313" key="1">
    <source>
        <dbReference type="EMBL" id="AGX88148.1"/>
    </source>
</evidence>
<accession>U5ND32</accession>
<evidence type="ECO:0000313" key="2">
    <source>
        <dbReference type="Proteomes" id="UP000017184"/>
    </source>
</evidence>
<dbReference type="EMBL" id="CP004885">
    <property type="protein sequence ID" value="AGX88148.1"/>
    <property type="molecule type" value="Genomic_DNA"/>
</dbReference>
<sequence>MTRSINYFISFNIFSAKIYWQLTPNQDFIILNSKRLYAVD</sequence>
<dbReference type="HOGENOM" id="CLU_3286644_0_0_4"/>
<organism evidence="1 2">
    <name type="scientific">Candidatus Symbiobacter mobilis CR</name>
    <dbReference type="NCBI Taxonomy" id="946483"/>
    <lineage>
        <taxon>Bacteria</taxon>
        <taxon>Pseudomonadati</taxon>
        <taxon>Pseudomonadota</taxon>
        <taxon>Betaproteobacteria</taxon>
        <taxon>Burkholderiales</taxon>
        <taxon>Comamonadaceae</taxon>
    </lineage>
</organism>
<name>U5ND32_9BURK</name>
<reference evidence="1 2" key="1">
    <citation type="journal article" date="2013" name="Genome Biol.">
        <title>Genomic analysis reveals key aspects of prokaryotic symbiosis in the phototrophic consortium "Chlorochromatium aggregatum".</title>
        <authorList>
            <person name="Liu Z."/>
            <person name="Muller J."/>
            <person name="Li T."/>
            <person name="Alvey R.M."/>
            <person name="Vogl K."/>
            <person name="Frigaard N.U."/>
            <person name="Rockwell N.C."/>
            <person name="Boyd E.S."/>
            <person name="Tomsho L.P."/>
            <person name="Schuster S.C."/>
            <person name="Henke P."/>
            <person name="Rohde M."/>
            <person name="Overmann J."/>
            <person name="Bryant D.A."/>
        </authorList>
    </citation>
    <scope>NUCLEOTIDE SEQUENCE [LARGE SCALE GENOMIC DNA]</scope>
    <source>
        <strain evidence="1">CR</strain>
    </source>
</reference>